<dbReference type="SUPFAM" id="SSF55874">
    <property type="entry name" value="ATPase domain of HSP90 chaperone/DNA topoisomerase II/histidine kinase"/>
    <property type="match status" value="1"/>
</dbReference>
<dbReference type="GO" id="GO:0030983">
    <property type="term" value="F:mismatched DNA binding"/>
    <property type="evidence" value="ECO:0007669"/>
    <property type="project" value="InterPro"/>
</dbReference>
<dbReference type="Gene3D" id="3.30.230.10">
    <property type="match status" value="1"/>
</dbReference>
<dbReference type="InterPro" id="IPR002099">
    <property type="entry name" value="MutL/Mlh/PMS"/>
</dbReference>
<dbReference type="InterPro" id="IPR038973">
    <property type="entry name" value="MutL/Mlh/Pms-like"/>
</dbReference>
<dbReference type="CDD" id="cd16926">
    <property type="entry name" value="HATPase_MutL-MLH-PMS-like"/>
    <property type="match status" value="1"/>
</dbReference>
<evidence type="ECO:0000259" key="4">
    <source>
        <dbReference type="SMART" id="SM01340"/>
    </source>
</evidence>
<organism evidence="5">
    <name type="scientific">Eutreptiella gymnastica</name>
    <dbReference type="NCBI Taxonomy" id="73025"/>
    <lineage>
        <taxon>Eukaryota</taxon>
        <taxon>Discoba</taxon>
        <taxon>Euglenozoa</taxon>
        <taxon>Euglenida</taxon>
        <taxon>Spirocuta</taxon>
        <taxon>Euglenophyceae</taxon>
        <taxon>Eutreptiales</taxon>
        <taxon>Eutreptiaceae</taxon>
        <taxon>Eutreptiella</taxon>
    </lineage>
</organism>
<dbReference type="CDD" id="cd00782">
    <property type="entry name" value="MutL_Trans"/>
    <property type="match status" value="1"/>
</dbReference>
<protein>
    <recommendedName>
        <fullName evidence="4">DNA mismatch repair protein S5 domain-containing protein</fullName>
    </recommendedName>
</protein>
<dbReference type="PANTHER" id="PTHR10073:SF52">
    <property type="entry name" value="MISMATCH REPAIR ENDONUCLEASE PMS2"/>
    <property type="match status" value="1"/>
</dbReference>
<evidence type="ECO:0000256" key="1">
    <source>
        <dbReference type="ARBA" id="ARBA00006082"/>
    </source>
</evidence>
<feature type="domain" description="DNA mismatch repair protein S5" evidence="4">
    <location>
        <begin position="219"/>
        <end position="345"/>
    </location>
</feature>
<accession>A0A7S1NPX4</accession>
<dbReference type="SMART" id="SM01340">
    <property type="entry name" value="DNA_mis_repair"/>
    <property type="match status" value="1"/>
</dbReference>
<dbReference type="GO" id="GO:0032389">
    <property type="term" value="C:MutLalpha complex"/>
    <property type="evidence" value="ECO:0007669"/>
    <property type="project" value="TreeGrafter"/>
</dbReference>
<evidence type="ECO:0000256" key="3">
    <source>
        <dbReference type="SAM" id="MobiDB-lite"/>
    </source>
</evidence>
<sequence>MASKPLTRLAQRDVQKISSGCNITSTCATVKEMLENSIDAGAKIIAIRLTNTGLKKILVQDNGCGIADEALTLLGRRHYTSKIRYYDDLSALQTYGFRGEAINSLCQFADVTVQTRQRDSKEGRVVTFDRTGTIRTWSTSPYCPVGTFVTVENLFQNVPVRYQEACKPGRQKQQYLGLVHMCLAYSIIHPELKISLYNDESCSREVQKSSRCTNLVGSVNGVLGAVAQSLVHLQGADEAHGVRMDLFAPDPKADYATVSRSSTDRVFLFCNRRPFDSKKVLKAIRNALGNVLPESRNRYPVVVLAIDVPPEQLDVNCTPDKRTMCFTEEEVVLNCLNRLLLSLYVPNGDARVATAGPTPTPSPTSRTSGEDMSKAMAEEVDPVDPGPDSTLNVTLLMP</sequence>
<feature type="compositionally biased region" description="Basic and acidic residues" evidence="3">
    <location>
        <begin position="368"/>
        <end position="377"/>
    </location>
</feature>
<dbReference type="InterPro" id="IPR014721">
    <property type="entry name" value="Ribsml_uS5_D2-typ_fold_subgr"/>
</dbReference>
<dbReference type="InterPro" id="IPR013507">
    <property type="entry name" value="DNA_mismatch_S5_2-like"/>
</dbReference>
<dbReference type="InterPro" id="IPR036890">
    <property type="entry name" value="HATPase_C_sf"/>
</dbReference>
<dbReference type="GO" id="GO:0005524">
    <property type="term" value="F:ATP binding"/>
    <property type="evidence" value="ECO:0007669"/>
    <property type="project" value="InterPro"/>
</dbReference>
<gene>
    <name evidence="5" type="ORF">EGYM00392_LOCUS42133</name>
</gene>
<name>A0A7S1NPX4_9EUGL</name>
<dbReference type="NCBIfam" id="TIGR00585">
    <property type="entry name" value="mutl"/>
    <property type="match status" value="1"/>
</dbReference>
<proteinExistence type="inferred from homology"/>
<dbReference type="Pfam" id="PF01119">
    <property type="entry name" value="DNA_mis_repair"/>
    <property type="match status" value="1"/>
</dbReference>
<dbReference type="SUPFAM" id="SSF54211">
    <property type="entry name" value="Ribosomal protein S5 domain 2-like"/>
    <property type="match status" value="1"/>
</dbReference>
<dbReference type="InterPro" id="IPR020568">
    <property type="entry name" value="Ribosomal_Su5_D2-typ_SF"/>
</dbReference>
<evidence type="ECO:0000313" key="5">
    <source>
        <dbReference type="EMBL" id="CAD9030991.1"/>
    </source>
</evidence>
<reference evidence="5" key="1">
    <citation type="submission" date="2021-01" db="EMBL/GenBank/DDBJ databases">
        <authorList>
            <person name="Corre E."/>
            <person name="Pelletier E."/>
            <person name="Niang G."/>
            <person name="Scheremetjew M."/>
            <person name="Finn R."/>
            <person name="Kale V."/>
            <person name="Holt S."/>
            <person name="Cochrane G."/>
            <person name="Meng A."/>
            <person name="Brown T."/>
            <person name="Cohen L."/>
        </authorList>
    </citation>
    <scope>NUCLEOTIDE SEQUENCE</scope>
    <source>
        <strain evidence="5">NIES-381</strain>
    </source>
</reference>
<dbReference type="Gene3D" id="3.30.565.10">
    <property type="entry name" value="Histidine kinase-like ATPase, C-terminal domain"/>
    <property type="match status" value="1"/>
</dbReference>
<keyword evidence="2" id="KW-0227">DNA damage</keyword>
<dbReference type="Pfam" id="PF13589">
    <property type="entry name" value="HATPase_c_3"/>
    <property type="match status" value="1"/>
</dbReference>
<feature type="region of interest" description="Disordered" evidence="3">
    <location>
        <begin position="350"/>
        <end position="389"/>
    </location>
</feature>
<evidence type="ECO:0000256" key="2">
    <source>
        <dbReference type="ARBA" id="ARBA00022763"/>
    </source>
</evidence>
<dbReference type="GO" id="GO:0006298">
    <property type="term" value="P:mismatch repair"/>
    <property type="evidence" value="ECO:0007669"/>
    <property type="project" value="InterPro"/>
</dbReference>
<dbReference type="EMBL" id="HBGA01113190">
    <property type="protein sequence ID" value="CAD9030991.1"/>
    <property type="molecule type" value="Transcribed_RNA"/>
</dbReference>
<dbReference type="PANTHER" id="PTHR10073">
    <property type="entry name" value="DNA MISMATCH REPAIR PROTEIN MLH, PMS, MUTL"/>
    <property type="match status" value="1"/>
</dbReference>
<dbReference type="FunFam" id="3.30.565.10:FF:000017">
    <property type="entry name" value="PMS1 homolog 1, mismatch repair system component"/>
    <property type="match status" value="1"/>
</dbReference>
<dbReference type="GO" id="GO:0016887">
    <property type="term" value="F:ATP hydrolysis activity"/>
    <property type="evidence" value="ECO:0007669"/>
    <property type="project" value="InterPro"/>
</dbReference>
<dbReference type="GO" id="GO:0140664">
    <property type="term" value="F:ATP-dependent DNA damage sensor activity"/>
    <property type="evidence" value="ECO:0007669"/>
    <property type="project" value="InterPro"/>
</dbReference>
<comment type="similarity">
    <text evidence="1">Belongs to the DNA mismatch repair MutL/HexB family.</text>
</comment>
<dbReference type="AlphaFoldDB" id="A0A7S1NPX4"/>